<dbReference type="EMBL" id="CP029550">
    <property type="protein sequence ID" value="AWN44156.1"/>
    <property type="molecule type" value="Genomic_DNA"/>
</dbReference>
<keyword evidence="2" id="KW-0732">Signal</keyword>
<dbReference type="Proteomes" id="UP000245926">
    <property type="component" value="Chromosome"/>
</dbReference>
<proteinExistence type="predicted"/>
<dbReference type="SUPFAM" id="SSF63829">
    <property type="entry name" value="Calcium-dependent phosphotriesterase"/>
    <property type="match status" value="1"/>
</dbReference>
<dbReference type="InterPro" id="IPR051262">
    <property type="entry name" value="SMP-30/CGR1_Lactonase"/>
</dbReference>
<dbReference type="AlphaFoldDB" id="A0A2U8WFP5"/>
<dbReference type="KEGG" id="mets:DK389_31160"/>
<evidence type="ECO:0000313" key="4">
    <source>
        <dbReference type="EMBL" id="AWN44156.1"/>
    </source>
</evidence>
<dbReference type="PANTHER" id="PTHR47572">
    <property type="entry name" value="LIPOPROTEIN-RELATED"/>
    <property type="match status" value="1"/>
</dbReference>
<name>A0A2U8WFP5_9HYPH</name>
<reference evidence="5" key="1">
    <citation type="submission" date="2018-05" db="EMBL/GenBank/DDBJ databases">
        <title>Complete Genome Sequence of Methylobacterium sp. 17SD2-17.</title>
        <authorList>
            <person name="Srinivasan S."/>
        </authorList>
    </citation>
    <scope>NUCLEOTIDE SEQUENCE [LARGE SCALE GENOMIC DNA]</scope>
    <source>
        <strain evidence="5">17SD2-17</strain>
    </source>
</reference>
<gene>
    <name evidence="4" type="ORF">DK389_31160</name>
</gene>
<feature type="chain" id="PRO_5016016650" evidence="2">
    <location>
        <begin position="26"/>
        <end position="323"/>
    </location>
</feature>
<dbReference type="PANTHER" id="PTHR47572:SF4">
    <property type="entry name" value="LACTONASE DRP35"/>
    <property type="match status" value="1"/>
</dbReference>
<dbReference type="InterPro" id="IPR011042">
    <property type="entry name" value="6-blade_b-propeller_TolB-like"/>
</dbReference>
<evidence type="ECO:0000313" key="5">
    <source>
        <dbReference type="Proteomes" id="UP000245926"/>
    </source>
</evidence>
<dbReference type="InterPro" id="IPR013658">
    <property type="entry name" value="SGL"/>
</dbReference>
<protein>
    <submittedName>
        <fullName evidence="4">Gluconolactonase</fullName>
    </submittedName>
</protein>
<sequence length="323" mass="34062">MAALRRRDVLATGILALALPRPARAAPVVRSLDPRFAAVADPASRLETIYTGGRWCEGLCPAPHLGGLVFSDVKANRICVLGEDGRVRPFRDPSNNANGNALDREGRLVTCEHRGRRVVRREPDGRLTVLADSFAGKPLNSPNDAVLGPDGAIWFTDPIFGIRLPDEGVMAESAQRARRVYRVAQPGRVEAMTDAADQPNGLAFAPDGGTFYLSDAGAALQPEGASAILAFPVGPDQRLGAPRLFAEIETGAPDGLTVDAEGRLYAACEDGVRVFDPDGTWLGRIATPRAAANVALGGPDRRRLTITAGPAIHAIDLKVAGAG</sequence>
<feature type="signal peptide" evidence="2">
    <location>
        <begin position="1"/>
        <end position="25"/>
    </location>
</feature>
<dbReference type="Pfam" id="PF08450">
    <property type="entry name" value="SGL"/>
    <property type="match status" value="1"/>
</dbReference>
<feature type="domain" description="SMP-30/Gluconolactonase/LRE-like region" evidence="3">
    <location>
        <begin position="56"/>
        <end position="308"/>
    </location>
</feature>
<evidence type="ECO:0000256" key="2">
    <source>
        <dbReference type="SAM" id="SignalP"/>
    </source>
</evidence>
<accession>A0A2U8WFP5</accession>
<dbReference type="RefSeq" id="WP_109895635.1">
    <property type="nucleotide sequence ID" value="NZ_CP029550.1"/>
</dbReference>
<dbReference type="OrthoDB" id="241638at2"/>
<dbReference type="Gene3D" id="2.120.10.30">
    <property type="entry name" value="TolB, C-terminal domain"/>
    <property type="match status" value="1"/>
</dbReference>
<evidence type="ECO:0000256" key="1">
    <source>
        <dbReference type="ARBA" id="ARBA00022801"/>
    </source>
</evidence>
<dbReference type="GO" id="GO:0016787">
    <property type="term" value="F:hydrolase activity"/>
    <property type="evidence" value="ECO:0007669"/>
    <property type="project" value="UniProtKB-KW"/>
</dbReference>
<keyword evidence="1" id="KW-0378">Hydrolase</keyword>
<organism evidence="4 5">
    <name type="scientific">Methylobacterium durans</name>
    <dbReference type="NCBI Taxonomy" id="2202825"/>
    <lineage>
        <taxon>Bacteria</taxon>
        <taxon>Pseudomonadati</taxon>
        <taxon>Pseudomonadota</taxon>
        <taxon>Alphaproteobacteria</taxon>
        <taxon>Hyphomicrobiales</taxon>
        <taxon>Methylobacteriaceae</taxon>
        <taxon>Methylobacterium</taxon>
    </lineage>
</organism>
<evidence type="ECO:0000259" key="3">
    <source>
        <dbReference type="Pfam" id="PF08450"/>
    </source>
</evidence>
<keyword evidence="5" id="KW-1185">Reference proteome</keyword>